<proteinExistence type="predicted"/>
<protein>
    <submittedName>
        <fullName evidence="3">DUF4955 domain-containing protein</fullName>
    </submittedName>
</protein>
<organism evidence="3 4">
    <name type="scientific">Zobellia amurskyensis</name>
    <dbReference type="NCBI Taxonomy" id="248905"/>
    <lineage>
        <taxon>Bacteria</taxon>
        <taxon>Pseudomonadati</taxon>
        <taxon>Bacteroidota</taxon>
        <taxon>Flavobacteriia</taxon>
        <taxon>Flavobacteriales</taxon>
        <taxon>Flavobacteriaceae</taxon>
        <taxon>Zobellia</taxon>
    </lineage>
</organism>
<dbReference type="RefSeq" id="WP_081889138.1">
    <property type="nucleotide sequence ID" value="NZ_RCNR01000021.1"/>
</dbReference>
<dbReference type="Proteomes" id="UP000540519">
    <property type="component" value="Unassembled WGS sequence"/>
</dbReference>
<name>A0A7X2ZUC0_9FLAO</name>
<evidence type="ECO:0000313" key="4">
    <source>
        <dbReference type="Proteomes" id="UP000540519"/>
    </source>
</evidence>
<dbReference type="OrthoDB" id="188639at2"/>
<dbReference type="SUPFAM" id="SSF51126">
    <property type="entry name" value="Pectin lyase-like"/>
    <property type="match status" value="1"/>
</dbReference>
<dbReference type="AlphaFoldDB" id="A0A7X2ZUC0"/>
<feature type="domain" description="Rhamnogalacturonase A/B/Epimerase-like pectate lyase" evidence="1">
    <location>
        <begin position="90"/>
        <end position="154"/>
    </location>
</feature>
<evidence type="ECO:0000259" key="2">
    <source>
        <dbReference type="Pfam" id="PF16315"/>
    </source>
</evidence>
<dbReference type="InterPro" id="IPR011050">
    <property type="entry name" value="Pectin_lyase_fold/virulence"/>
</dbReference>
<comment type="caution">
    <text evidence="3">The sequence shown here is derived from an EMBL/GenBank/DDBJ whole genome shotgun (WGS) entry which is preliminary data.</text>
</comment>
<dbReference type="InterPro" id="IPR024535">
    <property type="entry name" value="RHGA/B-epi-like_pectate_lyase"/>
</dbReference>
<sequence length="549" mass="60987">MYRSITQITTTWKLYLDIKNNMKNRGSFSITLFLLFTFSLAINCAAQESNVWLNYKNAAQNNTEPILPNFSFAGYRFSETGIPEADHKVFNVQDFGAVPDDGISDKKAIIKAIDAGEANGSGIIYFPAGKYLINSKTDDLNTIKITSSNIVLKGPKDISEKATLFFEQDMPPTVPKNLWTSPYAIQTRTTEESTFITDITGSARRETYTIKVADASKIKKGDWVIVRVKDNDPKFVEQDIHPLPLNPKWTSIIEDGVQVNERHKVASVSGNKITFVDPIHYNISEQQDWKLYTFPHLSEVGFENLTFEGNWKKDFVHHRSAQDDGGWSILNLTGLADSWVKNCTFTNINRAIYFSHCAATTALNLVIDGKIGHSAVSVGGGSTGVLLAYINDKAGMQHASGVGGGSTTGTVVWRSKHPAHSSFESHASQPRSTLFDNIEGGFFSGRAGGAVKNLPNHGRYLVLWNYNETDEAETNFPFVAKHMEYWRVVPPIVVGFHGAGTTFKPDEVQLVESLNTPVQPESLFEAQLELRLGKLPKWIQDLKNGLPKE</sequence>
<dbReference type="Pfam" id="PF16315">
    <property type="entry name" value="DUF4955"/>
    <property type="match status" value="1"/>
</dbReference>
<dbReference type="Pfam" id="PF12708">
    <property type="entry name" value="Pect-lyase_RHGA_epim"/>
    <property type="match status" value="1"/>
</dbReference>
<dbReference type="InterPro" id="IPR012334">
    <property type="entry name" value="Pectin_lyas_fold"/>
</dbReference>
<accession>A0A7X2ZUC0</accession>
<dbReference type="Gene3D" id="2.160.20.10">
    <property type="entry name" value="Single-stranded right-handed beta-helix, Pectin lyase-like"/>
    <property type="match status" value="1"/>
</dbReference>
<feature type="domain" description="DUF4955" evidence="2">
    <location>
        <begin position="395"/>
        <end position="542"/>
    </location>
</feature>
<evidence type="ECO:0000259" key="1">
    <source>
        <dbReference type="Pfam" id="PF12708"/>
    </source>
</evidence>
<gene>
    <name evidence="3" type="ORF">D9O36_11985</name>
</gene>
<dbReference type="EMBL" id="RCNR01000021">
    <property type="protein sequence ID" value="MUH36563.1"/>
    <property type="molecule type" value="Genomic_DNA"/>
</dbReference>
<dbReference type="InterPro" id="IPR032532">
    <property type="entry name" value="DUF4955"/>
</dbReference>
<keyword evidence="4" id="KW-1185">Reference proteome</keyword>
<reference evidence="3 4" key="1">
    <citation type="journal article" date="2019" name="Mar. Drugs">
        <title>Comparative Genomics and CAZyme Genome Repertoires of Marine Zobellia amurskyensis KMM 3526(T) and Zobellia laminariae KMM 3676(T).</title>
        <authorList>
            <person name="Chernysheva N."/>
            <person name="Bystritskaya E."/>
            <person name="Stenkova A."/>
            <person name="Golovkin I."/>
            <person name="Nedashkovskaya O."/>
            <person name="Isaeva M."/>
        </authorList>
    </citation>
    <scope>NUCLEOTIDE SEQUENCE [LARGE SCALE GENOMIC DNA]</scope>
    <source>
        <strain evidence="3 4">KMM 3526</strain>
    </source>
</reference>
<evidence type="ECO:0000313" key="3">
    <source>
        <dbReference type="EMBL" id="MUH36563.1"/>
    </source>
</evidence>